<comment type="caution">
    <text evidence="2">The sequence shown here is derived from an EMBL/GenBank/DDBJ whole genome shotgun (WGS) entry which is preliminary data.</text>
</comment>
<feature type="region of interest" description="Disordered" evidence="1">
    <location>
        <begin position="63"/>
        <end position="82"/>
    </location>
</feature>
<dbReference type="AlphaFoldDB" id="A0A8S9MZY6"/>
<name>A0A8S9MZY6_BRACR</name>
<accession>A0A8S9MZY6</accession>
<sequence>MDLRRLGTFYPPLFGLFYLVSVVARNSLIFEAKSSNPVDVATRALKLAREWITQPVAEPPCYEEGQLTHIPTGSDKEPRNIEESETTCKTDCGVEQTIEAGWSHLDLLRKRIQSSSPRIELPRLRRLYSNGGSFSNATRHHNPTFRMSSDNLKLIKAINHDLQVKEIHGIVCDIHGISSAWNRVFWVDMA</sequence>
<organism evidence="2 3">
    <name type="scientific">Brassica cretica</name>
    <name type="common">Mustard</name>
    <dbReference type="NCBI Taxonomy" id="69181"/>
    <lineage>
        <taxon>Eukaryota</taxon>
        <taxon>Viridiplantae</taxon>
        <taxon>Streptophyta</taxon>
        <taxon>Embryophyta</taxon>
        <taxon>Tracheophyta</taxon>
        <taxon>Spermatophyta</taxon>
        <taxon>Magnoliopsida</taxon>
        <taxon>eudicotyledons</taxon>
        <taxon>Gunneridae</taxon>
        <taxon>Pentapetalae</taxon>
        <taxon>rosids</taxon>
        <taxon>malvids</taxon>
        <taxon>Brassicales</taxon>
        <taxon>Brassicaceae</taxon>
        <taxon>Brassiceae</taxon>
        <taxon>Brassica</taxon>
    </lineage>
</organism>
<reference evidence="2" key="1">
    <citation type="submission" date="2019-12" db="EMBL/GenBank/DDBJ databases">
        <title>Genome sequencing and annotation of Brassica cretica.</title>
        <authorList>
            <person name="Studholme D.J."/>
            <person name="Sarris P."/>
        </authorList>
    </citation>
    <scope>NUCLEOTIDE SEQUENCE</scope>
    <source>
        <strain evidence="2">PFS-109/04</strain>
        <tissue evidence="2">Leaf</tissue>
    </source>
</reference>
<proteinExistence type="predicted"/>
<protein>
    <submittedName>
        <fullName evidence="2">Uncharacterized protein</fullName>
    </submittedName>
</protein>
<evidence type="ECO:0000313" key="2">
    <source>
        <dbReference type="EMBL" id="KAF3488543.1"/>
    </source>
</evidence>
<evidence type="ECO:0000313" key="3">
    <source>
        <dbReference type="Proteomes" id="UP000712600"/>
    </source>
</evidence>
<evidence type="ECO:0000256" key="1">
    <source>
        <dbReference type="SAM" id="MobiDB-lite"/>
    </source>
</evidence>
<gene>
    <name evidence="2" type="ORF">F2Q69_00056425</name>
</gene>
<dbReference type="EMBL" id="QGKX02002183">
    <property type="protein sequence ID" value="KAF3488543.1"/>
    <property type="molecule type" value="Genomic_DNA"/>
</dbReference>
<dbReference type="Proteomes" id="UP000712600">
    <property type="component" value="Unassembled WGS sequence"/>
</dbReference>